<gene>
    <name evidence="3" type="ORF">BJY17_001715</name>
</gene>
<evidence type="ECO:0000256" key="1">
    <source>
        <dbReference type="SAM" id="MobiDB-lite"/>
    </source>
</evidence>
<dbReference type="AlphaFoldDB" id="A0A852WTT3"/>
<name>A0A852WTT3_9MICO</name>
<comment type="caution">
    <text evidence="3">The sequence shown here is derived from an EMBL/GenBank/DDBJ whole genome shotgun (WGS) entry which is preliminary data.</text>
</comment>
<keyword evidence="4" id="KW-1185">Reference proteome</keyword>
<accession>A0A852WTT3</accession>
<keyword evidence="2" id="KW-0472">Membrane</keyword>
<keyword evidence="2" id="KW-1133">Transmembrane helix</keyword>
<reference evidence="3 4" key="1">
    <citation type="submission" date="2020-07" db="EMBL/GenBank/DDBJ databases">
        <title>Sequencing the genomes of 1000 actinobacteria strains.</title>
        <authorList>
            <person name="Klenk H.-P."/>
        </authorList>
    </citation>
    <scope>NUCLEOTIDE SEQUENCE [LARGE SCALE GENOMIC DNA]</scope>
    <source>
        <strain evidence="3 4">DSM 8598</strain>
    </source>
</reference>
<sequence>MTDPAPQTPEAFESSARPPLVRRPQFWLVVVAAILAVIVAFVVGAAIGGAGVGSGGAAAGAAPTTGNTDEAATPPASSAPPTPLPVVHEIPEDCEAIYTRDWSGDFAPLVLNPAWAMEPESGVQFGSVDETAVELLTSASAITCKWGNPAGGSDRGLTTNVAHVTEEQAAAIIAHFGESGHSCYEELQGTRCVRETPPSADGQAGESHFIRDDVWIATHWVNAGPDGYTHDIVAAIFG</sequence>
<organism evidence="3 4">
    <name type="scientific">Agromyces hippuratus</name>
    <dbReference type="NCBI Taxonomy" id="286438"/>
    <lineage>
        <taxon>Bacteria</taxon>
        <taxon>Bacillati</taxon>
        <taxon>Actinomycetota</taxon>
        <taxon>Actinomycetes</taxon>
        <taxon>Micrococcales</taxon>
        <taxon>Microbacteriaceae</taxon>
        <taxon>Agromyces</taxon>
    </lineage>
</organism>
<dbReference type="RefSeq" id="WP_179550992.1">
    <property type="nucleotide sequence ID" value="NZ_JACCFI010000001.1"/>
</dbReference>
<feature type="transmembrane region" description="Helical" evidence="2">
    <location>
        <begin position="26"/>
        <end position="47"/>
    </location>
</feature>
<dbReference type="Proteomes" id="UP000549066">
    <property type="component" value="Unassembled WGS sequence"/>
</dbReference>
<evidence type="ECO:0000313" key="4">
    <source>
        <dbReference type="Proteomes" id="UP000549066"/>
    </source>
</evidence>
<evidence type="ECO:0000313" key="3">
    <source>
        <dbReference type="EMBL" id="NYG20968.1"/>
    </source>
</evidence>
<feature type="region of interest" description="Disordered" evidence="1">
    <location>
        <begin position="54"/>
        <end position="86"/>
    </location>
</feature>
<dbReference type="EMBL" id="JACCFI010000001">
    <property type="protein sequence ID" value="NYG20968.1"/>
    <property type="molecule type" value="Genomic_DNA"/>
</dbReference>
<keyword evidence="2" id="KW-0812">Transmembrane</keyword>
<proteinExistence type="predicted"/>
<protein>
    <submittedName>
        <fullName evidence="3">Uncharacterized protein</fullName>
    </submittedName>
</protein>
<evidence type="ECO:0000256" key="2">
    <source>
        <dbReference type="SAM" id="Phobius"/>
    </source>
</evidence>